<dbReference type="SUPFAM" id="SSF51445">
    <property type="entry name" value="(Trans)glycosidases"/>
    <property type="match status" value="1"/>
</dbReference>
<evidence type="ECO:0000259" key="11">
    <source>
        <dbReference type="PROSITE" id="PS51910"/>
    </source>
</evidence>
<reference evidence="12 13" key="1">
    <citation type="submission" date="2018-06" db="EMBL/GenBank/DDBJ databases">
        <title>A transcriptomic atlas of mushroom development highlights an independent origin of complex multicellularity.</title>
        <authorList>
            <consortium name="DOE Joint Genome Institute"/>
            <person name="Krizsan K."/>
            <person name="Almasi E."/>
            <person name="Merenyi Z."/>
            <person name="Sahu N."/>
            <person name="Viragh M."/>
            <person name="Koszo T."/>
            <person name="Mondo S."/>
            <person name="Kiss B."/>
            <person name="Balint B."/>
            <person name="Kues U."/>
            <person name="Barry K."/>
            <person name="Hegedus J.C."/>
            <person name="Henrissat B."/>
            <person name="Johnson J."/>
            <person name="Lipzen A."/>
            <person name="Ohm R."/>
            <person name="Nagy I."/>
            <person name="Pangilinan J."/>
            <person name="Yan J."/>
            <person name="Xiong Y."/>
            <person name="Grigoriev I.V."/>
            <person name="Hibbett D.S."/>
            <person name="Nagy L.G."/>
        </authorList>
    </citation>
    <scope>NUCLEOTIDE SEQUENCE [LARGE SCALE GENOMIC DNA]</scope>
    <source>
        <strain evidence="12 13">SZMC22713</strain>
    </source>
</reference>
<dbReference type="Pfam" id="PF00704">
    <property type="entry name" value="Glyco_hydro_18"/>
    <property type="match status" value="1"/>
</dbReference>
<dbReference type="PANTHER" id="PTHR11177:SF392">
    <property type="entry name" value="HAP41P"/>
    <property type="match status" value="1"/>
</dbReference>
<dbReference type="STRING" id="50990.A0A4R5XEE0"/>
<feature type="region of interest" description="Disordered" evidence="9">
    <location>
        <begin position="48"/>
        <end position="68"/>
    </location>
</feature>
<evidence type="ECO:0000256" key="1">
    <source>
        <dbReference type="ARBA" id="ARBA00000822"/>
    </source>
</evidence>
<dbReference type="SMART" id="SM00636">
    <property type="entry name" value="Glyco_18"/>
    <property type="match status" value="1"/>
</dbReference>
<dbReference type="AlphaFoldDB" id="A0A4R5XEE0"/>
<evidence type="ECO:0000256" key="3">
    <source>
        <dbReference type="ARBA" id="ARBA00023024"/>
    </source>
</evidence>
<evidence type="ECO:0000256" key="2">
    <source>
        <dbReference type="ARBA" id="ARBA00022801"/>
    </source>
</evidence>
<evidence type="ECO:0000256" key="4">
    <source>
        <dbReference type="ARBA" id="ARBA00023277"/>
    </source>
</evidence>
<dbReference type="GO" id="GO:0008061">
    <property type="term" value="F:chitin binding"/>
    <property type="evidence" value="ECO:0007669"/>
    <property type="project" value="InterPro"/>
</dbReference>
<comment type="similarity">
    <text evidence="8">Belongs to the glycosyl hydrolase 18 family.</text>
</comment>
<accession>A0A4R5XEE0</accession>
<feature type="domain" description="GH18" evidence="11">
    <location>
        <begin position="132"/>
        <end position="514"/>
    </location>
</feature>
<evidence type="ECO:0000256" key="9">
    <source>
        <dbReference type="SAM" id="MobiDB-lite"/>
    </source>
</evidence>
<evidence type="ECO:0000256" key="8">
    <source>
        <dbReference type="RuleBase" id="RU004453"/>
    </source>
</evidence>
<keyword evidence="10" id="KW-0732">Signal</keyword>
<evidence type="ECO:0000256" key="6">
    <source>
        <dbReference type="ARBA" id="ARBA00023326"/>
    </source>
</evidence>
<protein>
    <submittedName>
        <fullName evidence="12">Glycoside hydrolase</fullName>
    </submittedName>
</protein>
<evidence type="ECO:0000313" key="12">
    <source>
        <dbReference type="EMBL" id="TDL29460.1"/>
    </source>
</evidence>
<comment type="catalytic activity">
    <reaction evidence="1">
        <text>Random endo-hydrolysis of N-acetyl-beta-D-glucosaminide (1-&gt;4)-beta-linkages in chitin and chitodextrins.</text>
        <dbReference type="EC" id="3.2.1.14"/>
    </reaction>
</comment>
<dbReference type="InterPro" id="IPR001579">
    <property type="entry name" value="Glyco_hydro_18_chit_AS"/>
</dbReference>
<evidence type="ECO:0000256" key="10">
    <source>
        <dbReference type="SAM" id="SignalP"/>
    </source>
</evidence>
<dbReference type="InterPro" id="IPR017853">
    <property type="entry name" value="GH"/>
</dbReference>
<dbReference type="PROSITE" id="PS51910">
    <property type="entry name" value="GH18_2"/>
    <property type="match status" value="1"/>
</dbReference>
<evidence type="ECO:0000256" key="5">
    <source>
        <dbReference type="ARBA" id="ARBA00023295"/>
    </source>
</evidence>
<gene>
    <name evidence="12" type="ORF">BD410DRAFT_892750</name>
</gene>
<dbReference type="EMBL" id="ML170156">
    <property type="protein sequence ID" value="TDL29460.1"/>
    <property type="molecule type" value="Genomic_DNA"/>
</dbReference>
<evidence type="ECO:0000256" key="7">
    <source>
        <dbReference type="RuleBase" id="RU000489"/>
    </source>
</evidence>
<dbReference type="GO" id="GO:0000272">
    <property type="term" value="P:polysaccharide catabolic process"/>
    <property type="evidence" value="ECO:0007669"/>
    <property type="project" value="UniProtKB-KW"/>
</dbReference>
<dbReference type="GO" id="GO:0008843">
    <property type="term" value="F:endochitinase activity"/>
    <property type="evidence" value="ECO:0007669"/>
    <property type="project" value="UniProtKB-EC"/>
</dbReference>
<dbReference type="PROSITE" id="PS01095">
    <property type="entry name" value="GH18_1"/>
    <property type="match status" value="1"/>
</dbReference>
<dbReference type="Proteomes" id="UP000294933">
    <property type="component" value="Unassembled WGS sequence"/>
</dbReference>
<dbReference type="OrthoDB" id="73875at2759"/>
<dbReference type="PANTHER" id="PTHR11177">
    <property type="entry name" value="CHITINASE"/>
    <property type="match status" value="1"/>
</dbReference>
<sequence>MLSSSLCLLSSAFLAAHAVPLRKDAIVLTETRLVTFVELATATQTETITSSSTAGSVSPSPSPHSLSTTALSSDQETVLFLPLPLSSASAAASTPSSVPAVTTVLFLPQSSAATPSPSTFTPAVTATPLPSTVIAAYYPDWAADTLSPEQIDFSRYNWVDFAFAVPDANFDLKWDSDTSTALLTRLVSAAHVQGAKVKLSIGGWDGSSYFSAACADDSTRSIFVSNIASIYHRYDLDGIDIDWEYPSQSGNGNKFGPNDTANFLSFLQLLRSTLPSAKISAPVQTSTFVGPNGDSLIDVSAFANALDWVMIMNYDVWGSSSTPGPNAPLSDGCHNSSQPTANAYAAVNAWTAAGIPPSKIVLGVPSYGYLNKANATSLRARSSSSSRLFRKKRLQQQVMLQNDDGGTTNGQIEFNQLIKQGSLVRTQTTTRGNDTSSFVGAGGFTRMWDSCSSTPFLTSQSVDQLITYDDPESLSLKAAFAKRAGLLGVEMFDLTGDTERWELADAIRKGLGVVQVV</sequence>
<dbReference type="VEuPathDB" id="FungiDB:BD410DRAFT_892750"/>
<keyword evidence="2 7" id="KW-0378">Hydrolase</keyword>
<dbReference type="InterPro" id="IPR050314">
    <property type="entry name" value="Glycosyl_Hydrlase_18"/>
</dbReference>
<proteinExistence type="inferred from homology"/>
<dbReference type="GO" id="GO:0005576">
    <property type="term" value="C:extracellular region"/>
    <property type="evidence" value="ECO:0007669"/>
    <property type="project" value="TreeGrafter"/>
</dbReference>
<dbReference type="Gene3D" id="3.20.20.80">
    <property type="entry name" value="Glycosidases"/>
    <property type="match status" value="2"/>
</dbReference>
<feature type="chain" id="PRO_5020346198" evidence="10">
    <location>
        <begin position="19"/>
        <end position="517"/>
    </location>
</feature>
<keyword evidence="6" id="KW-0624">Polysaccharide degradation</keyword>
<keyword evidence="4" id="KW-0119">Carbohydrate metabolism</keyword>
<dbReference type="InterPro" id="IPR001223">
    <property type="entry name" value="Glyco_hydro18_cat"/>
</dbReference>
<dbReference type="InterPro" id="IPR011583">
    <property type="entry name" value="Chitinase_II/V-like_cat"/>
</dbReference>
<name>A0A4R5XEE0_9AGAM</name>
<keyword evidence="3" id="KW-0146">Chitin degradation</keyword>
<feature type="signal peptide" evidence="10">
    <location>
        <begin position="1"/>
        <end position="18"/>
    </location>
</feature>
<evidence type="ECO:0000313" key="13">
    <source>
        <dbReference type="Proteomes" id="UP000294933"/>
    </source>
</evidence>
<keyword evidence="13" id="KW-1185">Reference proteome</keyword>
<dbReference type="GO" id="GO:0006032">
    <property type="term" value="P:chitin catabolic process"/>
    <property type="evidence" value="ECO:0007669"/>
    <property type="project" value="UniProtKB-KW"/>
</dbReference>
<organism evidence="12 13">
    <name type="scientific">Rickenella mellea</name>
    <dbReference type="NCBI Taxonomy" id="50990"/>
    <lineage>
        <taxon>Eukaryota</taxon>
        <taxon>Fungi</taxon>
        <taxon>Dikarya</taxon>
        <taxon>Basidiomycota</taxon>
        <taxon>Agaricomycotina</taxon>
        <taxon>Agaricomycetes</taxon>
        <taxon>Hymenochaetales</taxon>
        <taxon>Rickenellaceae</taxon>
        <taxon>Rickenella</taxon>
    </lineage>
</organism>
<keyword evidence="5 7" id="KW-0326">Glycosidase</keyword>